<name>A0AAV4X973_CAEEX</name>
<gene>
    <name evidence="2" type="ORF">CEXT_198711</name>
</gene>
<keyword evidence="1" id="KW-1133">Transmembrane helix</keyword>
<evidence type="ECO:0008006" key="4">
    <source>
        <dbReference type="Google" id="ProtNLM"/>
    </source>
</evidence>
<organism evidence="2 3">
    <name type="scientific">Caerostris extrusa</name>
    <name type="common">Bark spider</name>
    <name type="synonym">Caerostris bankana</name>
    <dbReference type="NCBI Taxonomy" id="172846"/>
    <lineage>
        <taxon>Eukaryota</taxon>
        <taxon>Metazoa</taxon>
        <taxon>Ecdysozoa</taxon>
        <taxon>Arthropoda</taxon>
        <taxon>Chelicerata</taxon>
        <taxon>Arachnida</taxon>
        <taxon>Araneae</taxon>
        <taxon>Araneomorphae</taxon>
        <taxon>Entelegynae</taxon>
        <taxon>Araneoidea</taxon>
        <taxon>Araneidae</taxon>
        <taxon>Caerostris</taxon>
    </lineage>
</organism>
<keyword evidence="1" id="KW-0472">Membrane</keyword>
<evidence type="ECO:0000256" key="1">
    <source>
        <dbReference type="SAM" id="Phobius"/>
    </source>
</evidence>
<comment type="caution">
    <text evidence="2">The sequence shown here is derived from an EMBL/GenBank/DDBJ whole genome shotgun (WGS) entry which is preliminary data.</text>
</comment>
<proteinExistence type="predicted"/>
<dbReference type="EMBL" id="BPLR01000013">
    <property type="protein sequence ID" value="GIY91466.1"/>
    <property type="molecule type" value="Genomic_DNA"/>
</dbReference>
<keyword evidence="1" id="KW-0812">Transmembrane</keyword>
<dbReference type="AlphaFoldDB" id="A0AAV4X973"/>
<feature type="transmembrane region" description="Helical" evidence="1">
    <location>
        <begin position="15"/>
        <end position="32"/>
    </location>
</feature>
<reference evidence="2 3" key="1">
    <citation type="submission" date="2021-06" db="EMBL/GenBank/DDBJ databases">
        <title>Caerostris extrusa draft genome.</title>
        <authorList>
            <person name="Kono N."/>
            <person name="Arakawa K."/>
        </authorList>
    </citation>
    <scope>NUCLEOTIDE SEQUENCE [LARGE SCALE GENOMIC DNA]</scope>
</reference>
<accession>A0AAV4X973</accession>
<protein>
    <recommendedName>
        <fullName evidence="4">ATP synthase F0 subunit 8</fullName>
    </recommendedName>
</protein>
<keyword evidence="3" id="KW-1185">Reference proteome</keyword>
<sequence>MADLLPIPEHSQQPWSMIVGAGLISAVQFISLRRVSWLITQSRWGGGGEAPANSPKVTWLPCLCLIVRETRVGSVLQSGDLSCWLHAIESSHPKMKNGVSDKNVLKKNVVFK</sequence>
<evidence type="ECO:0000313" key="3">
    <source>
        <dbReference type="Proteomes" id="UP001054945"/>
    </source>
</evidence>
<dbReference type="Proteomes" id="UP001054945">
    <property type="component" value="Unassembled WGS sequence"/>
</dbReference>
<evidence type="ECO:0000313" key="2">
    <source>
        <dbReference type="EMBL" id="GIY91466.1"/>
    </source>
</evidence>